<dbReference type="Proteomes" id="UP001199296">
    <property type="component" value="Unassembled WGS sequence"/>
</dbReference>
<dbReference type="Pfam" id="PF02625">
    <property type="entry name" value="XdhC_CoxI"/>
    <property type="match status" value="1"/>
</dbReference>
<dbReference type="PANTHER" id="PTHR30388:SF6">
    <property type="entry name" value="XANTHINE DEHYDROGENASE SUBUNIT A-RELATED"/>
    <property type="match status" value="1"/>
</dbReference>
<reference evidence="2 3" key="1">
    <citation type="submission" date="2021-10" db="EMBL/GenBank/DDBJ databases">
        <authorList>
            <person name="Grouzdev D.S."/>
            <person name="Pantiukh K.S."/>
            <person name="Krutkina M.S."/>
        </authorList>
    </citation>
    <scope>NUCLEOTIDE SEQUENCE [LARGE SCALE GENOMIC DNA]</scope>
    <source>
        <strain evidence="2 3">Z-7514</strain>
    </source>
</reference>
<accession>A0AAW4X133</accession>
<dbReference type="AlphaFoldDB" id="A0AAW4X133"/>
<evidence type="ECO:0000313" key="2">
    <source>
        <dbReference type="EMBL" id="MCC3145515.1"/>
    </source>
</evidence>
<name>A0AAW4X133_9FIRM</name>
<evidence type="ECO:0000259" key="1">
    <source>
        <dbReference type="Pfam" id="PF02625"/>
    </source>
</evidence>
<feature type="domain" description="XdhC- CoxI" evidence="1">
    <location>
        <begin position="18"/>
        <end position="74"/>
    </location>
</feature>
<gene>
    <name evidence="2" type="ORF">LJ207_09290</name>
</gene>
<dbReference type="EMBL" id="JAJFAT010000012">
    <property type="protein sequence ID" value="MCC3145515.1"/>
    <property type="molecule type" value="Genomic_DNA"/>
</dbReference>
<sequence>MRKQFLEKIIELKKKDLKLARAFIIKAKSSSPRNVGTEMLITENGDTFGTIGGGADEKTIREKAVYLIKEQRSEKIKLSLTRQEAADIGWVCGGEIEVFIQII</sequence>
<dbReference type="PANTHER" id="PTHR30388">
    <property type="entry name" value="ALDEHYDE OXIDOREDUCTASE MOLYBDENUM COFACTOR ASSEMBLY PROTEIN"/>
    <property type="match status" value="1"/>
</dbReference>
<protein>
    <submittedName>
        <fullName evidence="2">XdhC family protein</fullName>
    </submittedName>
</protein>
<dbReference type="RefSeq" id="WP_229346217.1">
    <property type="nucleotide sequence ID" value="NZ_JAJFAT010000012.1"/>
</dbReference>
<organism evidence="2 3">
    <name type="scientific">Halanaerobium polyolivorans</name>
    <dbReference type="NCBI Taxonomy" id="2886943"/>
    <lineage>
        <taxon>Bacteria</taxon>
        <taxon>Bacillati</taxon>
        <taxon>Bacillota</taxon>
        <taxon>Clostridia</taxon>
        <taxon>Halanaerobiales</taxon>
        <taxon>Halanaerobiaceae</taxon>
        <taxon>Halanaerobium</taxon>
    </lineage>
</organism>
<comment type="caution">
    <text evidence="2">The sequence shown here is derived from an EMBL/GenBank/DDBJ whole genome shotgun (WGS) entry which is preliminary data.</text>
</comment>
<dbReference type="InterPro" id="IPR003777">
    <property type="entry name" value="XdhC_CoxI"/>
</dbReference>
<keyword evidence="3" id="KW-1185">Reference proteome</keyword>
<dbReference type="InterPro" id="IPR052698">
    <property type="entry name" value="MoCofactor_Util/Proc"/>
</dbReference>
<proteinExistence type="predicted"/>
<evidence type="ECO:0000313" key="3">
    <source>
        <dbReference type="Proteomes" id="UP001199296"/>
    </source>
</evidence>